<evidence type="ECO:0000313" key="3">
    <source>
        <dbReference type="EMBL" id="NUB90543.1"/>
    </source>
</evidence>
<feature type="domain" description="Methanogenesis regulatory protein FilR1 middle" evidence="1">
    <location>
        <begin position="132"/>
        <end position="262"/>
    </location>
</feature>
<dbReference type="EMBL" id="JABUQZ010000001">
    <property type="protein sequence ID" value="NUC73646.1"/>
    <property type="molecule type" value="Genomic_DNA"/>
</dbReference>
<evidence type="ECO:0000259" key="2">
    <source>
        <dbReference type="Pfam" id="PF25213"/>
    </source>
</evidence>
<feature type="domain" description="HVO-A0261-like N-terminal" evidence="2">
    <location>
        <begin position="15"/>
        <end position="95"/>
    </location>
</feature>
<dbReference type="SUPFAM" id="SSF46785">
    <property type="entry name" value="Winged helix' DNA-binding domain"/>
    <property type="match status" value="1"/>
</dbReference>
<keyword evidence="6" id="KW-1185">Reference proteome</keyword>
<dbReference type="Proteomes" id="UP000728647">
    <property type="component" value="Unassembled WGS sequence"/>
</dbReference>
<reference evidence="3 6" key="1">
    <citation type="submission" date="2020-06" db="EMBL/GenBank/DDBJ databases">
        <title>Haloterrigena sp. nov., an extremely halophilic archaeon isolated from a saline sediment.</title>
        <authorList>
            <person name="Liu B.-B."/>
        </authorList>
    </citation>
    <scope>NUCLEOTIDE SEQUENCE</scope>
    <source>
        <strain evidence="3">SYSU A121-1</strain>
        <strain evidence="4 6">SYSU A558-1</strain>
    </source>
</reference>
<protein>
    <submittedName>
        <fullName evidence="3">Transcriptional regulator</fullName>
    </submittedName>
</protein>
<gene>
    <name evidence="3" type="ORF">HT576_05790</name>
    <name evidence="4" type="ORF">HTZ84_15270</name>
</gene>
<dbReference type="Proteomes" id="UP001016761">
    <property type="component" value="Unassembled WGS sequence"/>
</dbReference>
<sequence length="268" mass="30613">MNSTLGETDAESVDVVNFLTQSPVRVAILQRLRETDRLTKAELREEADASRVTVQRNLDALEERELIRCRIREYEIRPLGEVVAEELASTTETMAFVERIRPFCRWFPDDELEFDVCALADATVVVSDSTDPYAPVNRHIEAMERADRFRCLLPAIGLPALTVARERVVEHDQPLEVVHSATLESTLRSEPEYRELVAEIRAHEACTMRVADRELTYYLGLFDDVVQIGVEDDDGIPRALVETDAAEIRAWAEETYERHREQSEPLSL</sequence>
<organism evidence="3 5">
    <name type="scientific">Haloterrigena gelatinilytica</name>
    <dbReference type="NCBI Taxonomy" id="2741724"/>
    <lineage>
        <taxon>Archaea</taxon>
        <taxon>Methanobacteriati</taxon>
        <taxon>Methanobacteriota</taxon>
        <taxon>Stenosarchaea group</taxon>
        <taxon>Halobacteria</taxon>
        <taxon>Halobacteriales</taxon>
        <taxon>Natrialbaceae</taxon>
        <taxon>Haloterrigena</taxon>
    </lineage>
</organism>
<dbReference type="Pfam" id="PF08350">
    <property type="entry name" value="FilR1_middle"/>
    <property type="match status" value="1"/>
</dbReference>
<comment type="caution">
    <text evidence="3">The sequence shown here is derived from an EMBL/GenBank/DDBJ whole genome shotgun (WGS) entry which is preliminary data.</text>
</comment>
<proteinExistence type="predicted"/>
<dbReference type="InterPro" id="IPR013561">
    <property type="entry name" value="FilR1_middle_dom"/>
</dbReference>
<dbReference type="EMBL" id="JABURA010000001">
    <property type="protein sequence ID" value="NUB90543.1"/>
    <property type="molecule type" value="Genomic_DNA"/>
</dbReference>
<evidence type="ECO:0000313" key="6">
    <source>
        <dbReference type="Proteomes" id="UP001016761"/>
    </source>
</evidence>
<dbReference type="Pfam" id="PF25213">
    <property type="entry name" value="HVO_A0261_N"/>
    <property type="match status" value="1"/>
</dbReference>
<evidence type="ECO:0000259" key="1">
    <source>
        <dbReference type="Pfam" id="PF08350"/>
    </source>
</evidence>
<dbReference type="RefSeq" id="WP_174681466.1">
    <property type="nucleotide sequence ID" value="NZ_JABUQZ010000001.1"/>
</dbReference>
<accession>A0A8J8GJL7</accession>
<dbReference type="InterPro" id="IPR057527">
    <property type="entry name" value="HVO_A0261-like_N"/>
</dbReference>
<name>A0A8J8GJL7_9EURY</name>
<dbReference type="InterPro" id="IPR036390">
    <property type="entry name" value="WH_DNA-bd_sf"/>
</dbReference>
<dbReference type="AlphaFoldDB" id="A0A8J8GJL7"/>
<dbReference type="OrthoDB" id="330490at2157"/>
<dbReference type="Gene3D" id="1.10.10.10">
    <property type="entry name" value="Winged helix-like DNA-binding domain superfamily/Winged helix DNA-binding domain"/>
    <property type="match status" value="1"/>
</dbReference>
<evidence type="ECO:0000313" key="5">
    <source>
        <dbReference type="Proteomes" id="UP000728647"/>
    </source>
</evidence>
<evidence type="ECO:0000313" key="4">
    <source>
        <dbReference type="EMBL" id="NUC73646.1"/>
    </source>
</evidence>
<dbReference type="InterPro" id="IPR036388">
    <property type="entry name" value="WH-like_DNA-bd_sf"/>
</dbReference>